<dbReference type="eggNOG" id="arCOG13652">
    <property type="taxonomic scope" value="Archaea"/>
</dbReference>
<dbReference type="OrthoDB" id="387239at2157"/>
<gene>
    <name evidence="1" type="ordered locus">Tagg_0878</name>
</gene>
<dbReference type="AlphaFoldDB" id="D5U200"/>
<evidence type="ECO:0000313" key="2">
    <source>
        <dbReference type="Proteomes" id="UP000002376"/>
    </source>
</evidence>
<name>D5U200_THEAM</name>
<protein>
    <submittedName>
        <fullName evidence="1">Uncharacterized protein</fullName>
    </submittedName>
</protein>
<dbReference type="RefSeq" id="WP_013129743.1">
    <property type="nucleotide sequence ID" value="NC_014160.1"/>
</dbReference>
<dbReference type="KEGG" id="tag:Tagg_0878"/>
<sequence length="320" mass="34908">MNLQGVSNDLSVFNGNGRLYRLEGGALVELDFVKAPVERASVYDIVVVDNARLLRAYDPSGKIFLELPKEPEANCYATRYGVLCCRSGLCGLIEPGVSAINFEASNNEGHELRIASDVPVLLSYGDKQHYCRPREPLVIREEKASVLKRLVFEAGVTHLLSSESIVVASPPAKVSVEAYGRVYESTGLHECGGLSLVELMIKRVEKPGRVKLEALGREVSEGQSTICTDRNPDTLFIEAVDAVSGDRVGVVDLKPERVFIPGPKYTVNVEHGGESSTIELRVEDGELVRAVLKCRNGEAPLKQGVNIVKECTLPAEIYVI</sequence>
<reference evidence="2" key="2">
    <citation type="journal article" date="2010" name="Stand. Genomic Sci.">
        <title>Complete genome sequence of Thermosphaera aggregans type strain (M11TLT).</title>
        <authorList>
            <person name="Spring S."/>
            <person name="Rachel R."/>
            <person name="Lapidus A."/>
            <person name="Davenport K."/>
            <person name="Tice H."/>
            <person name="Copeland A."/>
            <person name="Cheng J.-F."/>
            <person name="Lucas S."/>
            <person name="Chen F."/>
            <person name="Nolan M."/>
            <person name="Bruce D."/>
            <person name="Goodwin L."/>
            <person name="Pitluck S."/>
            <person name="Ivanova N."/>
            <person name="Mavromatis K."/>
            <person name="Ovchinnikova G."/>
            <person name="Pati A."/>
            <person name="Chen A."/>
            <person name="Palaniappan K."/>
            <person name="Land M."/>
            <person name="Hauser L."/>
            <person name="Chang Y.-J."/>
            <person name="Jeffries C.C."/>
            <person name="Brettin T."/>
            <person name="Detter J.C."/>
            <person name="Tapia R."/>
            <person name="Han C."/>
            <person name="Heimerl T."/>
            <person name="Weikl F."/>
            <person name="Brambilla E."/>
            <person name="Goker M."/>
            <person name="Bristow J."/>
            <person name="Eisen J.A."/>
            <person name="Markowitz V."/>
            <person name="Hugenholtz P."/>
            <person name="Kyrpides N.C."/>
            <person name="Klenk H.-P."/>
        </authorList>
    </citation>
    <scope>NUCLEOTIDE SEQUENCE [LARGE SCALE GENOMIC DNA]</scope>
    <source>
        <strain evidence="2">DSM 11486 / M11TL</strain>
    </source>
</reference>
<evidence type="ECO:0000313" key="1">
    <source>
        <dbReference type="EMBL" id="ADG91150.1"/>
    </source>
</evidence>
<proteinExistence type="predicted"/>
<dbReference type="HOGENOM" id="CLU_867724_0_0_2"/>
<keyword evidence="2" id="KW-1185">Reference proteome</keyword>
<accession>D5U200</accession>
<dbReference type="GeneID" id="9165895"/>
<dbReference type="STRING" id="633148.Tagg_0878"/>
<dbReference type="EMBL" id="CP001939">
    <property type="protein sequence ID" value="ADG91150.1"/>
    <property type="molecule type" value="Genomic_DNA"/>
</dbReference>
<organism evidence="1 2">
    <name type="scientific">Thermosphaera aggregans (strain DSM 11486 / M11TL)</name>
    <dbReference type="NCBI Taxonomy" id="633148"/>
    <lineage>
        <taxon>Archaea</taxon>
        <taxon>Thermoproteota</taxon>
        <taxon>Thermoprotei</taxon>
        <taxon>Desulfurococcales</taxon>
        <taxon>Desulfurococcaceae</taxon>
        <taxon>Thermosphaera</taxon>
    </lineage>
</organism>
<reference evidence="1 2" key="1">
    <citation type="journal article" date="2010" name="Stand. Genomic Sci.">
        <title>Complete genome sequence of Thermosphaera aggregans type strain (M11TL).</title>
        <authorList>
            <person name="Spring S."/>
            <person name="Rachel R."/>
            <person name="Lapidus A."/>
            <person name="Davenport K."/>
            <person name="Tice H."/>
            <person name="Copeland A."/>
            <person name="Cheng J.F."/>
            <person name="Lucas S."/>
            <person name="Chen F."/>
            <person name="Nolan M."/>
            <person name="Bruce D."/>
            <person name="Goodwin L."/>
            <person name="Pitluck S."/>
            <person name="Ivanova N."/>
            <person name="Mavromatis K."/>
            <person name="Ovchinnikova G."/>
            <person name="Pati A."/>
            <person name="Chen A."/>
            <person name="Palaniappan K."/>
            <person name="Land M."/>
            <person name="Hauser L."/>
            <person name="Chang Y.J."/>
            <person name="Jeffries C.C."/>
            <person name="Brettin T."/>
            <person name="Detter J.C."/>
            <person name="Tapia R."/>
            <person name="Han C."/>
            <person name="Heimerl T."/>
            <person name="Weikl F."/>
            <person name="Brambilla E."/>
            <person name="Goker M."/>
            <person name="Bristow J."/>
            <person name="Eisen J.A."/>
            <person name="Markowitz V."/>
            <person name="Hugenholtz P."/>
            <person name="Kyrpides N.C."/>
            <person name="Klenk H.P."/>
        </authorList>
    </citation>
    <scope>NUCLEOTIDE SEQUENCE [LARGE SCALE GENOMIC DNA]</scope>
    <source>
        <strain evidence="2">DSM 11486 / M11TL</strain>
    </source>
</reference>
<dbReference type="Proteomes" id="UP000002376">
    <property type="component" value="Chromosome"/>
</dbReference>
<reference key="3">
    <citation type="submission" date="2010-02" db="EMBL/GenBank/DDBJ databases">
        <title>Complete genome sequence of Thermosphaera aggregans type strain (M11TL).</title>
        <authorList>
            <consortium name="US DOE Joint Genome Institute (JGI-PGF)"/>
            <person name="Spring S."/>
            <person name="Lapidus A."/>
            <person name="Munk C."/>
            <person name="Schroeder M."/>
            <person name="Glavina Del Rio T."/>
            <person name="Tice H."/>
            <person name="Copeland A."/>
            <person name="Cheng J.-F."/>
            <person name="Lucas S."/>
            <person name="Chen F."/>
            <person name="Nolan M."/>
            <person name="Bruce D."/>
            <person name="Goodwin L."/>
            <person name="Pitluck S."/>
            <person name="Ivanova N."/>
            <person name="Mavromatis K."/>
            <person name="Ovchinnikova G."/>
            <person name="Pati A."/>
            <person name="Chen A."/>
            <person name="Palaniappan K."/>
            <person name="Land M."/>
            <person name="Hauser L."/>
            <person name="Chang Y.-J."/>
            <person name="Jeffries C.C."/>
            <person name="Brettin T."/>
            <person name="Detter J.C."/>
            <person name="Tapia R."/>
            <person name="Han C."/>
            <person name="Chain P."/>
            <person name="Heimerl T."/>
            <person name="Weik F."/>
            <person name="Goker M."/>
            <person name="Rachel R."/>
            <person name="Bristow J."/>
            <person name="Eisen J.A."/>
            <person name="Markowitz V."/>
            <person name="Hugenholtz P."/>
            <person name="Kyrpides N.C."/>
            <person name="Klenk H.-P."/>
        </authorList>
    </citation>
    <scope>NUCLEOTIDE SEQUENCE</scope>
    <source>
        <strain>DSM 11486</strain>
    </source>
</reference>